<accession>A0A7W9DQE1</accession>
<dbReference type="Proteomes" id="UP000588112">
    <property type="component" value="Unassembled WGS sequence"/>
</dbReference>
<evidence type="ECO:0000313" key="2">
    <source>
        <dbReference type="EMBL" id="MBB5627457.1"/>
    </source>
</evidence>
<dbReference type="InterPro" id="IPR007278">
    <property type="entry name" value="DUF397"/>
</dbReference>
<keyword evidence="3" id="KW-1185">Reference proteome</keyword>
<gene>
    <name evidence="2" type="ORF">BJ981_003156</name>
</gene>
<evidence type="ECO:0000259" key="1">
    <source>
        <dbReference type="Pfam" id="PF04149"/>
    </source>
</evidence>
<dbReference type="RefSeq" id="WP_372436953.1">
    <property type="nucleotide sequence ID" value="NZ_BOOS01000036.1"/>
</dbReference>
<reference evidence="2 3" key="1">
    <citation type="submission" date="2020-08" db="EMBL/GenBank/DDBJ databases">
        <title>Sequencing the genomes of 1000 actinobacteria strains.</title>
        <authorList>
            <person name="Klenk H.-P."/>
        </authorList>
    </citation>
    <scope>NUCLEOTIDE SEQUENCE [LARGE SCALE GENOMIC DNA]</scope>
    <source>
        <strain evidence="2 3">DSM 45790</strain>
    </source>
</reference>
<organism evidence="2 3">
    <name type="scientific">Sphaerisporangium krabiense</name>
    <dbReference type="NCBI Taxonomy" id="763782"/>
    <lineage>
        <taxon>Bacteria</taxon>
        <taxon>Bacillati</taxon>
        <taxon>Actinomycetota</taxon>
        <taxon>Actinomycetes</taxon>
        <taxon>Streptosporangiales</taxon>
        <taxon>Streptosporangiaceae</taxon>
        <taxon>Sphaerisporangium</taxon>
    </lineage>
</organism>
<comment type="caution">
    <text evidence="2">The sequence shown here is derived from an EMBL/GenBank/DDBJ whole genome shotgun (WGS) entry which is preliminary data.</text>
</comment>
<name>A0A7W9DQE1_9ACTN</name>
<evidence type="ECO:0000313" key="3">
    <source>
        <dbReference type="Proteomes" id="UP000588112"/>
    </source>
</evidence>
<sequence length="71" mass="7529">MNQVAFDLRNAQWRRSSFSGDEGGNCVEVASNLPGTRAVRDSKNPAGPALVVSSSAWTMFLTGITDGTLNV</sequence>
<protein>
    <recommendedName>
        <fullName evidence="1">DUF397 domain-containing protein</fullName>
    </recommendedName>
</protein>
<proteinExistence type="predicted"/>
<dbReference type="EMBL" id="JACHBR010000001">
    <property type="protein sequence ID" value="MBB5627457.1"/>
    <property type="molecule type" value="Genomic_DNA"/>
</dbReference>
<dbReference type="Pfam" id="PF04149">
    <property type="entry name" value="DUF397"/>
    <property type="match status" value="1"/>
</dbReference>
<feature type="domain" description="DUF397" evidence="1">
    <location>
        <begin position="11"/>
        <end position="64"/>
    </location>
</feature>
<dbReference type="AlphaFoldDB" id="A0A7W9DQE1"/>